<comment type="caution">
    <text evidence="1">The sequence shown here is derived from an EMBL/GenBank/DDBJ whole genome shotgun (WGS) entry which is preliminary data.</text>
</comment>
<dbReference type="EMBL" id="JBHSEN010000002">
    <property type="protein sequence ID" value="MFC4430402.1"/>
    <property type="molecule type" value="Genomic_DNA"/>
</dbReference>
<dbReference type="SUPFAM" id="SSF53756">
    <property type="entry name" value="UDP-Glycosyltransferase/glycogen phosphorylase"/>
    <property type="match status" value="1"/>
</dbReference>
<organism evidence="1 2">
    <name type="scientific">Citricoccus alkalitolerans</name>
    <dbReference type="NCBI Taxonomy" id="246603"/>
    <lineage>
        <taxon>Bacteria</taxon>
        <taxon>Bacillati</taxon>
        <taxon>Actinomycetota</taxon>
        <taxon>Actinomycetes</taxon>
        <taxon>Micrococcales</taxon>
        <taxon>Micrococcaceae</taxon>
        <taxon>Citricoccus</taxon>
    </lineage>
</organism>
<accession>A0ABV8Y0N2</accession>
<evidence type="ECO:0000313" key="2">
    <source>
        <dbReference type="Proteomes" id="UP001595965"/>
    </source>
</evidence>
<proteinExistence type="predicted"/>
<protein>
    <recommendedName>
        <fullName evidence="3">Glycosyltransferase family 4 protein</fullName>
    </recommendedName>
</protein>
<dbReference type="RefSeq" id="WP_344226547.1">
    <property type="nucleotide sequence ID" value="NZ_BAAALH010000001.1"/>
</dbReference>
<gene>
    <name evidence="1" type="ORF">ACFO0K_12035</name>
</gene>
<evidence type="ECO:0000313" key="1">
    <source>
        <dbReference type="EMBL" id="MFC4430402.1"/>
    </source>
</evidence>
<keyword evidence="2" id="KW-1185">Reference proteome</keyword>
<evidence type="ECO:0008006" key="3">
    <source>
        <dbReference type="Google" id="ProtNLM"/>
    </source>
</evidence>
<dbReference type="Gene3D" id="3.40.50.2000">
    <property type="entry name" value="Glycogen Phosphorylase B"/>
    <property type="match status" value="1"/>
</dbReference>
<reference evidence="2" key="1">
    <citation type="journal article" date="2019" name="Int. J. Syst. Evol. Microbiol.">
        <title>The Global Catalogue of Microorganisms (GCM) 10K type strain sequencing project: providing services to taxonomists for standard genome sequencing and annotation.</title>
        <authorList>
            <consortium name="The Broad Institute Genomics Platform"/>
            <consortium name="The Broad Institute Genome Sequencing Center for Infectious Disease"/>
            <person name="Wu L."/>
            <person name="Ma J."/>
        </authorList>
    </citation>
    <scope>NUCLEOTIDE SEQUENCE [LARGE SCALE GENOMIC DNA]</scope>
    <source>
        <strain evidence="2">CGMCC 1.12125</strain>
    </source>
</reference>
<dbReference type="Proteomes" id="UP001595965">
    <property type="component" value="Unassembled WGS sequence"/>
</dbReference>
<sequence length="605" mass="65659">MTRPARAAATRLRRAAQTVGSRWSDAVLTGRRARWDRAGRIGVPDDVWPATQDSPGRTAPLGNRVIPLPPAWGLARWLWGDTGNRNDGGDRSSDLLALYVSRTHPPAGGDGCFDTTDAAALVADRAAADTGDAGRGPHTLVVVTDGSAVDVAQSLRDAGAHRGCLVLDDPGSERRADLLSLCAAVAVPAGTDPLQSPWAREAGAAGVALLPHAAPAPLPGDLGQPSDRRVAGRVARHTLVSADPTVLEPVPGPWPERPRSSGLVVGTERRRVVVAGHDLKFASGLIEHLRGEGHEVRLDEWAGHERHDPRLSRGLAGWADAVLCEWALGNAVWYARHVPDGTRLTVRLHLQEAATDFPARIRADRIDAAVFVSEHLRRQVVRDFTWPAARSLVVPNAVDIPGAPEGPVEPERRFRLGLVGIVPSRKGLHTALDVLRRLRSTDDRYTLSIKGRRPSEYPWMADRPAERDYFRDQFARIDNDPLLGAAVGFEPFGPDMDAWFSRIGTALSTSDFESFHFTLPDGAAHGVLPRSLSWPGADLLYPLRWLAPDAVSLADSIYESTHDLSQWQVEATEARQLVAQRFAASRVLPELADVVLGRRRVEDPA</sequence>
<name>A0ABV8Y0N2_9MICC</name>